<dbReference type="InterPro" id="IPR055570">
    <property type="entry name" value="DUF7146"/>
</dbReference>
<dbReference type="CDD" id="cd01029">
    <property type="entry name" value="TOPRIM_primases"/>
    <property type="match status" value="1"/>
</dbReference>
<reference evidence="4" key="1">
    <citation type="submission" date="2016-10" db="EMBL/GenBank/DDBJ databases">
        <authorList>
            <person name="Varghese N."/>
            <person name="Submissions S."/>
        </authorList>
    </citation>
    <scope>NUCLEOTIDE SEQUENCE [LARGE SCALE GENOMIC DNA]</scope>
    <source>
        <strain evidence="4">DSM 16477</strain>
    </source>
</reference>
<feature type="domain" description="DUF7146" evidence="2">
    <location>
        <begin position="117"/>
        <end position="226"/>
    </location>
</feature>
<evidence type="ECO:0000313" key="4">
    <source>
        <dbReference type="Proteomes" id="UP000199399"/>
    </source>
</evidence>
<dbReference type="Proteomes" id="UP000199399">
    <property type="component" value="Unassembled WGS sequence"/>
</dbReference>
<dbReference type="AlphaFoldDB" id="A0A1G7R8U0"/>
<organism evidence="3 4">
    <name type="scientific">Sulfitobacter delicatus</name>
    <dbReference type="NCBI Taxonomy" id="218672"/>
    <lineage>
        <taxon>Bacteria</taxon>
        <taxon>Pseudomonadati</taxon>
        <taxon>Pseudomonadota</taxon>
        <taxon>Alphaproteobacteria</taxon>
        <taxon>Rhodobacterales</taxon>
        <taxon>Roseobacteraceae</taxon>
        <taxon>Sulfitobacter</taxon>
    </lineage>
</organism>
<evidence type="ECO:0000259" key="1">
    <source>
        <dbReference type="Pfam" id="PF13362"/>
    </source>
</evidence>
<dbReference type="OrthoDB" id="9811157at2"/>
<proteinExistence type="predicted"/>
<sequence length="347" mass="37550">MHSPAADIARRLAEDAEAVCRHYLTNGRKQGRYWIVGDVQNTPGRSLYVRLTGPNSGLGAAGKWTDSATGQHGDLLDLIALNMGITTLRDTLDEARRFLSLPQTDRHRAANPPASRGSPEAARRLWAMGQPMSGTLAERYLAGRGLTGLGHLDSLRFHQNCFYWREDHALNDPPETWPALLAKVTDLDGRLTGLHRTWLDPATADKAPVIPPRKAMGNLLGHGVRIGKPVSVLAAGEGLETMLSLHLVLPKLPVVAALSANHLAALQLPADLRRLYIAVDADPAGLSAADQLAHRAMGAGIDAIHLSPRLGDFNDDLRANGREALRAHLRPQLVPEDAVTFLDHAID</sequence>
<protein>
    <submittedName>
        <fullName evidence="3">Uncharacterized domain associated with phage/plasmid primase</fullName>
    </submittedName>
</protein>
<dbReference type="Gene3D" id="3.40.1360.10">
    <property type="match status" value="1"/>
</dbReference>
<dbReference type="Pfam" id="PF13362">
    <property type="entry name" value="Toprim_3"/>
    <property type="match status" value="1"/>
</dbReference>
<dbReference type="InterPro" id="IPR006171">
    <property type="entry name" value="TOPRIM_dom"/>
</dbReference>
<feature type="domain" description="Toprim" evidence="1">
    <location>
        <begin position="233"/>
        <end position="323"/>
    </location>
</feature>
<evidence type="ECO:0000313" key="3">
    <source>
        <dbReference type="EMBL" id="SDG06579.1"/>
    </source>
</evidence>
<dbReference type="InterPro" id="IPR034154">
    <property type="entry name" value="TOPRIM_DnaG/twinkle"/>
</dbReference>
<dbReference type="Pfam" id="PF23639">
    <property type="entry name" value="DUF7146"/>
    <property type="match status" value="1"/>
</dbReference>
<dbReference type="RefSeq" id="WP_093741776.1">
    <property type="nucleotide sequence ID" value="NZ_FNBP01000004.1"/>
</dbReference>
<evidence type="ECO:0000259" key="2">
    <source>
        <dbReference type="Pfam" id="PF23639"/>
    </source>
</evidence>
<accession>A0A1G7R8U0</accession>
<dbReference type="EMBL" id="FNBP01000004">
    <property type="protein sequence ID" value="SDG06579.1"/>
    <property type="molecule type" value="Genomic_DNA"/>
</dbReference>
<gene>
    <name evidence="3" type="ORF">SAMN04489759_104294</name>
</gene>
<keyword evidence="4" id="KW-1185">Reference proteome</keyword>
<name>A0A1G7R8U0_9RHOB</name>
<dbReference type="STRING" id="218672.SAMN04489759_104294"/>